<evidence type="ECO:0000259" key="2">
    <source>
        <dbReference type="Pfam" id="PF19031"/>
    </source>
</evidence>
<protein>
    <recommendedName>
        <fullName evidence="2">CCZ1/INTU/HSP4 first Longin domain-containing protein</fullName>
    </recommendedName>
</protein>
<gene>
    <name evidence="3" type="ORF">JYU34_005582</name>
</gene>
<feature type="compositionally biased region" description="Polar residues" evidence="1">
    <location>
        <begin position="335"/>
        <end position="344"/>
    </location>
</feature>
<dbReference type="PANTHER" id="PTHR14407">
    <property type="entry name" value="HERMANSKY-PUDLAK SYNDROME 4 PROTEIN LIGHT-EAR PROTEIN-RELATED"/>
    <property type="match status" value="1"/>
</dbReference>
<dbReference type="InterPro" id="IPR026091">
    <property type="entry name" value="HPS4"/>
</dbReference>
<feature type="compositionally biased region" description="Polar residues" evidence="1">
    <location>
        <begin position="647"/>
        <end position="657"/>
    </location>
</feature>
<sequence>MAKEMMIVFVYDTQACTAEEDDPADAVLYFHPGWVSDTQRHALAGQVVGAAHCVKSLFSQPLAITLQSGKFIIREYGRYILAIGSDRNIPDWVLTNRADLLTSMIRVYHGDLACLARLPRGGAHRDKLYQMLETYLPQLQYGAHCFQRVPALTLPRSEGGVFMEAMQVLEYCRRNRGVLGGIILYNNKIVATQIPPGLTSYLAVVDPYRIKCPAEPVSTVAPLPLGAQLLAVYVGTKTYESLKRQAETLQQFYENGEEMVAGFRKNEAEKEKPFPQTGMKRDKSLLFTAVPEEDHTMISPPTNQGEGAPESQRKPTSIPDVVPFNNRPRPRPNKLSLSFKTQQSVDEETKENEKVFTGQTSVCSTPMVEYKRLHGNVLSICQNPDTQVPKETEPDVLKNIENCANYDALEREKKDNKMSLQFNCIGDHYINKPAPMKKPASVIDIQESMRTISNRATSKFKLKSPKTEDDNTPTSPERMQKSVSTMTINDPSFPVFREDGKEISESLFKQYLEQHYASMKQDLSKEDNLFTFNMKLAENKFEGFDSEVTNSPHRTPKKKAKDKDSTINKTLPVDQSRRKSLSLPLKSLSESSDSQIGSDSEGVSFKKKLSGVQLTPLMEKLTHLAFSDKSSGYSSRVMTPLELREFTPSTEKQTSFADRSKPHGPGCEDDEDSDVDLDLLPEYSKHSVKTALFVCGLQNMALLVLVEMDKVDNPELINNLWETSLNALGPIEHSCMAVAAASDATDYSYLTLEPAWGAVHRGGRWASLDLAAMGLQHAERAADPLLKQIATRTDDSVVLGSMCGGAEVYYQENSVRQPGPPAPSDALAAAPNRAKRRLMRDLAVVLL</sequence>
<evidence type="ECO:0000256" key="1">
    <source>
        <dbReference type="SAM" id="MobiDB-lite"/>
    </source>
</evidence>
<feature type="region of interest" description="Disordered" evidence="1">
    <location>
        <begin position="455"/>
        <end position="492"/>
    </location>
</feature>
<organism evidence="3 4">
    <name type="scientific">Plutella xylostella</name>
    <name type="common">Diamondback moth</name>
    <name type="synonym">Plutella maculipennis</name>
    <dbReference type="NCBI Taxonomy" id="51655"/>
    <lineage>
        <taxon>Eukaryota</taxon>
        <taxon>Metazoa</taxon>
        <taxon>Ecdysozoa</taxon>
        <taxon>Arthropoda</taxon>
        <taxon>Hexapoda</taxon>
        <taxon>Insecta</taxon>
        <taxon>Pterygota</taxon>
        <taxon>Neoptera</taxon>
        <taxon>Endopterygota</taxon>
        <taxon>Lepidoptera</taxon>
        <taxon>Glossata</taxon>
        <taxon>Ditrysia</taxon>
        <taxon>Yponomeutoidea</taxon>
        <taxon>Plutellidae</taxon>
        <taxon>Plutella</taxon>
    </lineage>
</organism>
<feature type="region of interest" description="Disordered" evidence="1">
    <location>
        <begin position="545"/>
        <end position="602"/>
    </location>
</feature>
<dbReference type="Proteomes" id="UP000823941">
    <property type="component" value="Chromosome 8"/>
</dbReference>
<dbReference type="Pfam" id="PF19031">
    <property type="entry name" value="Intu_longin_1"/>
    <property type="match status" value="1"/>
</dbReference>
<feature type="region of interest" description="Disordered" evidence="1">
    <location>
        <begin position="293"/>
        <end position="353"/>
    </location>
</feature>
<feature type="compositionally biased region" description="Low complexity" evidence="1">
    <location>
        <begin position="581"/>
        <end position="602"/>
    </location>
</feature>
<name>A0ABQ7QTK6_PLUXY</name>
<comment type="caution">
    <text evidence="3">The sequence shown here is derived from an EMBL/GenBank/DDBJ whole genome shotgun (WGS) entry which is preliminary data.</text>
</comment>
<keyword evidence="4" id="KW-1185">Reference proteome</keyword>
<feature type="region of interest" description="Disordered" evidence="1">
    <location>
        <begin position="645"/>
        <end position="675"/>
    </location>
</feature>
<feature type="domain" description="CCZ1/INTU/HSP4 first Longin" evidence="2">
    <location>
        <begin position="5"/>
        <end position="110"/>
    </location>
</feature>
<evidence type="ECO:0000313" key="3">
    <source>
        <dbReference type="EMBL" id="KAG7308385.1"/>
    </source>
</evidence>
<dbReference type="EMBL" id="JAHIBW010000008">
    <property type="protein sequence ID" value="KAG7308385.1"/>
    <property type="molecule type" value="Genomic_DNA"/>
</dbReference>
<feature type="compositionally biased region" description="Polar residues" evidence="1">
    <location>
        <begin position="472"/>
        <end position="490"/>
    </location>
</feature>
<dbReference type="PANTHER" id="PTHR14407:SF9">
    <property type="entry name" value="BLOC-3 COMPLEX MEMBER HPS4"/>
    <property type="match status" value="1"/>
</dbReference>
<accession>A0ABQ7QTK6</accession>
<evidence type="ECO:0000313" key="4">
    <source>
        <dbReference type="Proteomes" id="UP000823941"/>
    </source>
</evidence>
<reference evidence="3 4" key="1">
    <citation type="submission" date="2021-06" db="EMBL/GenBank/DDBJ databases">
        <title>A haploid diamondback moth (Plutella xylostella L.) genome assembly resolves 31 chromosomes and identifies a diamide resistance mutation.</title>
        <authorList>
            <person name="Ward C.M."/>
            <person name="Perry K.D."/>
            <person name="Baker G."/>
            <person name="Powis K."/>
            <person name="Heckel D.G."/>
            <person name="Baxter S.W."/>
        </authorList>
    </citation>
    <scope>NUCLEOTIDE SEQUENCE [LARGE SCALE GENOMIC DNA]</scope>
    <source>
        <strain evidence="3 4">LV</strain>
        <tissue evidence="3">Single pupa</tissue>
    </source>
</reference>
<dbReference type="InterPro" id="IPR043987">
    <property type="entry name" value="CCZ1/INTU/HSP4_longin_1"/>
</dbReference>
<proteinExistence type="predicted"/>